<dbReference type="Proteomes" id="UP000600918">
    <property type="component" value="Unassembled WGS sequence"/>
</dbReference>
<accession>A0A834PDA3</accession>
<comment type="caution">
    <text evidence="2">The sequence shown here is derived from an EMBL/GenBank/DDBJ whole genome shotgun (WGS) entry which is preliminary data.</text>
</comment>
<sequence length="101" mass="11738">MAIEMREKGRKGKGLSRQPSQRLSPSTLRIWTDISNGALNTQLDPRQFSRVGTTARVLFYTTRTKNLTVNLYSDKIQVYKTYRTILFDGNSRMNFKAQEFQ</sequence>
<dbReference type="EMBL" id="JACSDY010000002">
    <property type="protein sequence ID" value="KAF7435958.1"/>
    <property type="molecule type" value="Genomic_DNA"/>
</dbReference>
<dbReference type="AlphaFoldDB" id="A0A834PDA3"/>
<reference evidence="2" key="1">
    <citation type="journal article" date="2020" name="G3 (Bethesda)">
        <title>High-Quality Assemblies for Three Invasive Social Wasps from the &lt;i&gt;Vespula&lt;/i&gt; Genus.</title>
        <authorList>
            <person name="Harrop T.W.R."/>
            <person name="Guhlin J."/>
            <person name="McLaughlin G.M."/>
            <person name="Permina E."/>
            <person name="Stockwell P."/>
            <person name="Gilligan J."/>
            <person name="Le Lec M.F."/>
            <person name="Gruber M.A.M."/>
            <person name="Quinn O."/>
            <person name="Lovegrove M."/>
            <person name="Duncan E.J."/>
            <person name="Remnant E.J."/>
            <person name="Van Eeckhoven J."/>
            <person name="Graham B."/>
            <person name="Knapp R.A."/>
            <person name="Langford K.W."/>
            <person name="Kronenberg Z."/>
            <person name="Press M.O."/>
            <person name="Eacker S.M."/>
            <person name="Wilson-Rankin E.E."/>
            <person name="Purcell J."/>
            <person name="Lester P.J."/>
            <person name="Dearden P.K."/>
        </authorList>
    </citation>
    <scope>NUCLEOTIDE SEQUENCE</scope>
    <source>
        <strain evidence="2">Volc-1</strain>
    </source>
</reference>
<evidence type="ECO:0000256" key="1">
    <source>
        <dbReference type="SAM" id="MobiDB-lite"/>
    </source>
</evidence>
<keyword evidence="3" id="KW-1185">Reference proteome</keyword>
<feature type="region of interest" description="Disordered" evidence="1">
    <location>
        <begin position="1"/>
        <end position="24"/>
    </location>
</feature>
<evidence type="ECO:0000313" key="3">
    <source>
        <dbReference type="Proteomes" id="UP000600918"/>
    </source>
</evidence>
<name>A0A834PDA3_VESPE</name>
<proteinExistence type="predicted"/>
<protein>
    <submittedName>
        <fullName evidence="2">Uncharacterized protein</fullName>
    </submittedName>
</protein>
<organism evidence="2 3">
    <name type="scientific">Vespula pensylvanica</name>
    <name type="common">Western yellow jacket</name>
    <name type="synonym">Wasp</name>
    <dbReference type="NCBI Taxonomy" id="30213"/>
    <lineage>
        <taxon>Eukaryota</taxon>
        <taxon>Metazoa</taxon>
        <taxon>Ecdysozoa</taxon>
        <taxon>Arthropoda</taxon>
        <taxon>Hexapoda</taxon>
        <taxon>Insecta</taxon>
        <taxon>Pterygota</taxon>
        <taxon>Neoptera</taxon>
        <taxon>Endopterygota</taxon>
        <taxon>Hymenoptera</taxon>
        <taxon>Apocrita</taxon>
        <taxon>Aculeata</taxon>
        <taxon>Vespoidea</taxon>
        <taxon>Vespidae</taxon>
        <taxon>Vespinae</taxon>
        <taxon>Vespula</taxon>
    </lineage>
</organism>
<evidence type="ECO:0000313" key="2">
    <source>
        <dbReference type="EMBL" id="KAF7435958.1"/>
    </source>
</evidence>
<gene>
    <name evidence="2" type="ORF">H0235_004149</name>
</gene>